<dbReference type="SUPFAM" id="SSF53784">
    <property type="entry name" value="Phosphofructokinase"/>
    <property type="match status" value="1"/>
</dbReference>
<accession>A0AA35ZWE8</accession>
<dbReference type="GO" id="GO:0003872">
    <property type="term" value="F:6-phosphofructokinase activity"/>
    <property type="evidence" value="ECO:0007669"/>
    <property type="project" value="InterPro"/>
</dbReference>
<sequence length="518" mass="57847">MWHIHEYEVKSDVLFLPGVIGPVERQDREKAPKTNGKTIHFFGSRLQNPFVGAAFQSSLKPRNVNCLGYLGNKFPRKPRYDIIPRAKKNDWISHGIRFSQSFGENVEILRKNMELRSGFVVKSMKEPFTRLGGRFASIPVFCFLCCDIWGLEEFRKKKAAAKKAASSNSVNGDLHDVKTSVADAINTFNKPSTNNNPGEDNNHSNLNHYSNIGALLGTYEDNIFKSESKKPYLKSIGSLNLGGAPELEKKLKYTEHVCSGDCCLIPESPFYLKGQGGLFEFIQHRLKENGHVVIVLAEGVDQEYVSESVNAVEEREMHLEINCLLILVNDPTYIIRAIPSNAYDNIYCTLLAQSAIHGAMAGFSGFTVGRVNNRHAYIPIQPCSSYLTGSGTFKKDLCRHESWVSRKSRSIGFKDKAKHMGLVEFLERDFDTKIKAPKSTSASLNEKGNHTQLIRSLVGDDDPIPDVRKPAKRQSGKGEEKSSTEKELLEFGRQNSIEGGNILVEDIVKLGSRAEDAD</sequence>
<gene>
    <name evidence="3" type="ORF">LSALG_LOCUS37663</name>
</gene>
<keyword evidence="4" id="KW-1185">Reference proteome</keyword>
<proteinExistence type="predicted"/>
<dbReference type="Proteomes" id="UP001177003">
    <property type="component" value="Chromosome 8"/>
</dbReference>
<evidence type="ECO:0000313" key="4">
    <source>
        <dbReference type="Proteomes" id="UP001177003"/>
    </source>
</evidence>
<dbReference type="InterPro" id="IPR035966">
    <property type="entry name" value="PKF_sf"/>
</dbReference>
<organism evidence="3 4">
    <name type="scientific">Lactuca saligna</name>
    <name type="common">Willowleaf lettuce</name>
    <dbReference type="NCBI Taxonomy" id="75948"/>
    <lineage>
        <taxon>Eukaryota</taxon>
        <taxon>Viridiplantae</taxon>
        <taxon>Streptophyta</taxon>
        <taxon>Embryophyta</taxon>
        <taxon>Tracheophyta</taxon>
        <taxon>Spermatophyta</taxon>
        <taxon>Magnoliopsida</taxon>
        <taxon>eudicotyledons</taxon>
        <taxon>Gunneridae</taxon>
        <taxon>Pentapetalae</taxon>
        <taxon>asterids</taxon>
        <taxon>campanulids</taxon>
        <taxon>Asterales</taxon>
        <taxon>Asteraceae</taxon>
        <taxon>Cichorioideae</taxon>
        <taxon>Cichorieae</taxon>
        <taxon>Lactucinae</taxon>
        <taxon>Lactuca</taxon>
    </lineage>
</organism>
<dbReference type="Gene3D" id="3.40.50.460">
    <property type="entry name" value="Phosphofructokinase domain"/>
    <property type="match status" value="1"/>
</dbReference>
<evidence type="ECO:0008006" key="5">
    <source>
        <dbReference type="Google" id="ProtNLM"/>
    </source>
</evidence>
<reference evidence="3" key="1">
    <citation type="submission" date="2023-04" db="EMBL/GenBank/DDBJ databases">
        <authorList>
            <person name="Vijverberg K."/>
            <person name="Xiong W."/>
            <person name="Schranz E."/>
        </authorList>
    </citation>
    <scope>NUCLEOTIDE SEQUENCE</scope>
</reference>
<dbReference type="AlphaFoldDB" id="A0AA35ZWE8"/>
<evidence type="ECO:0000256" key="2">
    <source>
        <dbReference type="SAM" id="MobiDB-lite"/>
    </source>
</evidence>
<keyword evidence="1" id="KW-0021">Allosteric enzyme</keyword>
<protein>
    <recommendedName>
        <fullName evidence="5">Phosphofructokinase domain-containing protein</fullName>
    </recommendedName>
</protein>
<dbReference type="PANTHER" id="PTHR45770">
    <property type="entry name" value="ATP-DEPENDENT 6-PHOSPHOFRUCTOKINASE 1"/>
    <property type="match status" value="1"/>
</dbReference>
<evidence type="ECO:0000313" key="3">
    <source>
        <dbReference type="EMBL" id="CAI9298927.1"/>
    </source>
</evidence>
<feature type="compositionally biased region" description="Basic and acidic residues" evidence="2">
    <location>
        <begin position="476"/>
        <end position="490"/>
    </location>
</feature>
<name>A0AA35ZWE8_LACSI</name>
<dbReference type="EMBL" id="OX465084">
    <property type="protein sequence ID" value="CAI9298927.1"/>
    <property type="molecule type" value="Genomic_DNA"/>
</dbReference>
<dbReference type="InterPro" id="IPR050929">
    <property type="entry name" value="PFKA"/>
</dbReference>
<feature type="region of interest" description="Disordered" evidence="2">
    <location>
        <begin position="456"/>
        <end position="492"/>
    </location>
</feature>
<evidence type="ECO:0000256" key="1">
    <source>
        <dbReference type="ARBA" id="ARBA00022533"/>
    </source>
</evidence>